<organism evidence="1 2">
    <name type="scientific">Clostridium kluyveri (strain ATCC 8527 / DSM 555 / NBRC 12016 / NCIMB 10680 / K1)</name>
    <dbReference type="NCBI Taxonomy" id="431943"/>
    <lineage>
        <taxon>Bacteria</taxon>
        <taxon>Bacillati</taxon>
        <taxon>Bacillota</taxon>
        <taxon>Clostridia</taxon>
        <taxon>Eubacteriales</taxon>
        <taxon>Clostridiaceae</taxon>
        <taxon>Clostridium</taxon>
    </lineage>
</organism>
<dbReference type="Proteomes" id="UP000002411">
    <property type="component" value="Chromosome"/>
</dbReference>
<sequence length="95" mass="11383">MRKFETQQKNYTEFDGYYQLVLPLDFEKIIPEDDSVRLLSHITEELNYEKLYKAYTPTWGENLRSSLKSYSRYLHMLMLKVSIQPGKLKLLAIEM</sequence>
<keyword evidence="2" id="KW-1185">Reference proteome</keyword>
<proteinExistence type="predicted"/>
<dbReference type="HOGENOM" id="CLU_2367891_0_0_9"/>
<name>A5N5R9_CLOK5</name>
<dbReference type="AlphaFoldDB" id="A5N5R9"/>
<reference evidence="1 2" key="1">
    <citation type="journal article" date="2008" name="Proc. Natl. Acad. Sci. U.S.A.">
        <title>The genome of Clostridium kluyveri, a strict anaerobe with unique metabolic features.</title>
        <authorList>
            <person name="Seedorf H."/>
            <person name="Fricke W.F."/>
            <person name="Veith B."/>
            <person name="Brueggemann H."/>
            <person name="Liesegang H."/>
            <person name="Strittmatter A."/>
            <person name="Miethke M."/>
            <person name="Buckel W."/>
            <person name="Hinderberger J."/>
            <person name="Li F."/>
            <person name="Hagemeier C."/>
            <person name="Thauer R.K."/>
            <person name="Gottschalk G."/>
        </authorList>
    </citation>
    <scope>NUCLEOTIDE SEQUENCE [LARGE SCALE GENOMIC DNA]</scope>
    <source>
        <strain evidence="2">ATCC 8527 / DSM 555 / NCIMB 10680</strain>
    </source>
</reference>
<protein>
    <submittedName>
        <fullName evidence="1">Predicted transposase</fullName>
    </submittedName>
</protein>
<dbReference type="eggNOG" id="COG3666">
    <property type="taxonomic scope" value="Bacteria"/>
</dbReference>
<dbReference type="STRING" id="431943.CKL_0596"/>
<gene>
    <name evidence="1" type="ordered locus">CKL_0596</name>
</gene>
<dbReference type="KEGG" id="ckl:CKL_0596"/>
<dbReference type="EMBL" id="CP000673">
    <property type="protein sequence ID" value="EDK32650.1"/>
    <property type="molecule type" value="Genomic_DNA"/>
</dbReference>
<evidence type="ECO:0000313" key="2">
    <source>
        <dbReference type="Proteomes" id="UP000002411"/>
    </source>
</evidence>
<accession>A5N5R9</accession>
<evidence type="ECO:0000313" key="1">
    <source>
        <dbReference type="EMBL" id="EDK32650.1"/>
    </source>
</evidence>